<keyword evidence="2 3" id="KW-0539">Nucleus</keyword>
<feature type="DNA-binding region" description="Homeobox" evidence="2">
    <location>
        <begin position="33"/>
        <end position="92"/>
    </location>
</feature>
<keyword evidence="2 3" id="KW-0371">Homeobox</keyword>
<keyword evidence="2 3" id="KW-0238">DNA-binding</keyword>
<feature type="region of interest" description="Disordered" evidence="4">
    <location>
        <begin position="247"/>
        <end position="266"/>
    </location>
</feature>
<dbReference type="AlphaFoldDB" id="A0A5C3MB06"/>
<sequence length="296" mass="32749">MASAPPTLSRTSSTTSISSGDETVSTSTVNASSRRTRKRFTNAQLTMLENLFHQNSHPSREDRENVAKAGGMEIKSVTIWFQNKRQTERKASSNGNSVSANRAMPRRMSSPTFPSGLSNSSSSSSRPSLDHVASRTELRNHAPRTPNRRQNPTAAIWDNMPSSPLGPPVSPPAREYVEFPKSRRTLEWACAAARLADKEGIIPSKSHGGHQHRRHQHQSRGRTKERSRGDDQMDMDVTDDELEEAITPTSTWGREDPRWTVEPGGAYRASNLFPKGVEDDDMMKAALALCGLGRRS</sequence>
<dbReference type="InterPro" id="IPR051775">
    <property type="entry name" value="Homeobox_domain"/>
</dbReference>
<dbReference type="Pfam" id="PF00046">
    <property type="entry name" value="Homeodomain"/>
    <property type="match status" value="1"/>
</dbReference>
<feature type="domain" description="Homeobox" evidence="5">
    <location>
        <begin position="31"/>
        <end position="91"/>
    </location>
</feature>
<dbReference type="InterPro" id="IPR001356">
    <property type="entry name" value="HD"/>
</dbReference>
<feature type="compositionally biased region" description="Low complexity" evidence="4">
    <location>
        <begin position="109"/>
        <end position="127"/>
    </location>
</feature>
<dbReference type="PANTHER" id="PTHR24323:SF7">
    <property type="entry name" value="HOMEOBOX DOMAIN-CONTAINING PROTEIN"/>
    <property type="match status" value="1"/>
</dbReference>
<evidence type="ECO:0000313" key="7">
    <source>
        <dbReference type="Proteomes" id="UP000308652"/>
    </source>
</evidence>
<dbReference type="GO" id="GO:0005634">
    <property type="term" value="C:nucleus"/>
    <property type="evidence" value="ECO:0007669"/>
    <property type="project" value="UniProtKB-SubCell"/>
</dbReference>
<evidence type="ECO:0000313" key="6">
    <source>
        <dbReference type="EMBL" id="TFK42077.1"/>
    </source>
</evidence>
<feature type="compositionally biased region" description="Basic and acidic residues" evidence="4">
    <location>
        <begin position="128"/>
        <end position="140"/>
    </location>
</feature>
<evidence type="ECO:0000256" key="3">
    <source>
        <dbReference type="RuleBase" id="RU000682"/>
    </source>
</evidence>
<feature type="region of interest" description="Disordered" evidence="4">
    <location>
        <begin position="1"/>
        <end position="38"/>
    </location>
</feature>
<dbReference type="GO" id="GO:0000976">
    <property type="term" value="F:transcription cis-regulatory region binding"/>
    <property type="evidence" value="ECO:0007669"/>
    <property type="project" value="TreeGrafter"/>
</dbReference>
<evidence type="ECO:0000256" key="4">
    <source>
        <dbReference type="SAM" id="MobiDB-lite"/>
    </source>
</evidence>
<dbReference type="SUPFAM" id="SSF46689">
    <property type="entry name" value="Homeodomain-like"/>
    <property type="match status" value="1"/>
</dbReference>
<dbReference type="GO" id="GO:0006355">
    <property type="term" value="P:regulation of DNA-templated transcription"/>
    <property type="evidence" value="ECO:0007669"/>
    <property type="project" value="TreeGrafter"/>
</dbReference>
<evidence type="ECO:0000256" key="1">
    <source>
        <dbReference type="ARBA" id="ARBA00004123"/>
    </source>
</evidence>
<dbReference type="CDD" id="cd00086">
    <property type="entry name" value="homeodomain"/>
    <property type="match status" value="1"/>
</dbReference>
<comment type="subcellular location">
    <subcellularLocation>
        <location evidence="1 2 3">Nucleus</location>
    </subcellularLocation>
</comment>
<dbReference type="PANTHER" id="PTHR24323">
    <property type="entry name" value="CEH-10 HOMEODOMAIN-CONTAINING HOMOLOG"/>
    <property type="match status" value="1"/>
</dbReference>
<gene>
    <name evidence="6" type="ORF">BDQ12DRAFT_710389</name>
</gene>
<evidence type="ECO:0000256" key="2">
    <source>
        <dbReference type="PROSITE-ProRule" id="PRU00108"/>
    </source>
</evidence>
<feature type="compositionally biased region" description="Basic and acidic residues" evidence="4">
    <location>
        <begin position="222"/>
        <end position="231"/>
    </location>
</feature>
<feature type="compositionally biased region" description="Basic residues" evidence="4">
    <location>
        <begin position="207"/>
        <end position="221"/>
    </location>
</feature>
<dbReference type="InterPro" id="IPR009057">
    <property type="entry name" value="Homeodomain-like_sf"/>
</dbReference>
<organism evidence="6 7">
    <name type="scientific">Crucibulum laeve</name>
    <dbReference type="NCBI Taxonomy" id="68775"/>
    <lineage>
        <taxon>Eukaryota</taxon>
        <taxon>Fungi</taxon>
        <taxon>Dikarya</taxon>
        <taxon>Basidiomycota</taxon>
        <taxon>Agaricomycotina</taxon>
        <taxon>Agaricomycetes</taxon>
        <taxon>Agaricomycetidae</taxon>
        <taxon>Agaricales</taxon>
        <taxon>Agaricineae</taxon>
        <taxon>Nidulariaceae</taxon>
        <taxon>Crucibulum</taxon>
    </lineage>
</organism>
<dbReference type="OrthoDB" id="6159439at2759"/>
<dbReference type="Proteomes" id="UP000308652">
    <property type="component" value="Unassembled WGS sequence"/>
</dbReference>
<name>A0A5C3MB06_9AGAR</name>
<dbReference type="SMART" id="SM00389">
    <property type="entry name" value="HOX"/>
    <property type="match status" value="1"/>
</dbReference>
<feature type="compositionally biased region" description="Polar residues" evidence="4">
    <location>
        <begin position="20"/>
        <end position="33"/>
    </location>
</feature>
<feature type="region of interest" description="Disordered" evidence="4">
    <location>
        <begin position="200"/>
        <end position="234"/>
    </location>
</feature>
<keyword evidence="7" id="KW-1185">Reference proteome</keyword>
<reference evidence="6 7" key="1">
    <citation type="journal article" date="2019" name="Nat. Ecol. Evol.">
        <title>Megaphylogeny resolves global patterns of mushroom evolution.</title>
        <authorList>
            <person name="Varga T."/>
            <person name="Krizsan K."/>
            <person name="Foldi C."/>
            <person name="Dima B."/>
            <person name="Sanchez-Garcia M."/>
            <person name="Sanchez-Ramirez S."/>
            <person name="Szollosi G.J."/>
            <person name="Szarkandi J.G."/>
            <person name="Papp V."/>
            <person name="Albert L."/>
            <person name="Andreopoulos W."/>
            <person name="Angelini C."/>
            <person name="Antonin V."/>
            <person name="Barry K.W."/>
            <person name="Bougher N.L."/>
            <person name="Buchanan P."/>
            <person name="Buyck B."/>
            <person name="Bense V."/>
            <person name="Catcheside P."/>
            <person name="Chovatia M."/>
            <person name="Cooper J."/>
            <person name="Damon W."/>
            <person name="Desjardin D."/>
            <person name="Finy P."/>
            <person name="Geml J."/>
            <person name="Haridas S."/>
            <person name="Hughes K."/>
            <person name="Justo A."/>
            <person name="Karasinski D."/>
            <person name="Kautmanova I."/>
            <person name="Kiss B."/>
            <person name="Kocsube S."/>
            <person name="Kotiranta H."/>
            <person name="LaButti K.M."/>
            <person name="Lechner B.E."/>
            <person name="Liimatainen K."/>
            <person name="Lipzen A."/>
            <person name="Lukacs Z."/>
            <person name="Mihaltcheva S."/>
            <person name="Morgado L.N."/>
            <person name="Niskanen T."/>
            <person name="Noordeloos M.E."/>
            <person name="Ohm R.A."/>
            <person name="Ortiz-Santana B."/>
            <person name="Ovrebo C."/>
            <person name="Racz N."/>
            <person name="Riley R."/>
            <person name="Savchenko A."/>
            <person name="Shiryaev A."/>
            <person name="Soop K."/>
            <person name="Spirin V."/>
            <person name="Szebenyi C."/>
            <person name="Tomsovsky M."/>
            <person name="Tulloss R.E."/>
            <person name="Uehling J."/>
            <person name="Grigoriev I.V."/>
            <person name="Vagvolgyi C."/>
            <person name="Papp T."/>
            <person name="Martin F.M."/>
            <person name="Miettinen O."/>
            <person name="Hibbett D.S."/>
            <person name="Nagy L.G."/>
        </authorList>
    </citation>
    <scope>NUCLEOTIDE SEQUENCE [LARGE SCALE GENOMIC DNA]</scope>
    <source>
        <strain evidence="6 7">CBS 166.37</strain>
    </source>
</reference>
<accession>A0A5C3MB06</accession>
<dbReference type="PROSITE" id="PS50071">
    <property type="entry name" value="HOMEOBOX_2"/>
    <property type="match status" value="1"/>
</dbReference>
<proteinExistence type="predicted"/>
<dbReference type="Gene3D" id="1.10.10.60">
    <property type="entry name" value="Homeodomain-like"/>
    <property type="match status" value="1"/>
</dbReference>
<feature type="compositionally biased region" description="Low complexity" evidence="4">
    <location>
        <begin position="7"/>
        <end position="19"/>
    </location>
</feature>
<protein>
    <recommendedName>
        <fullName evidence="5">Homeobox domain-containing protein</fullName>
    </recommendedName>
</protein>
<dbReference type="EMBL" id="ML213593">
    <property type="protein sequence ID" value="TFK42077.1"/>
    <property type="molecule type" value="Genomic_DNA"/>
</dbReference>
<feature type="region of interest" description="Disordered" evidence="4">
    <location>
        <begin position="85"/>
        <end position="172"/>
    </location>
</feature>
<evidence type="ECO:0000259" key="5">
    <source>
        <dbReference type="PROSITE" id="PS50071"/>
    </source>
</evidence>